<evidence type="ECO:0000313" key="2">
    <source>
        <dbReference type="Proteomes" id="UP001374803"/>
    </source>
</evidence>
<evidence type="ECO:0000313" key="1">
    <source>
        <dbReference type="EMBL" id="WXB05103.1"/>
    </source>
</evidence>
<protein>
    <submittedName>
        <fullName evidence="1">Glutaminyl-peptide cyclotransferase</fullName>
    </submittedName>
</protein>
<dbReference type="Proteomes" id="UP001374803">
    <property type="component" value="Chromosome"/>
</dbReference>
<proteinExistence type="predicted"/>
<keyword evidence="2" id="KW-1185">Reference proteome</keyword>
<dbReference type="EMBL" id="CP089983">
    <property type="protein sequence ID" value="WXB05103.1"/>
    <property type="molecule type" value="Genomic_DNA"/>
</dbReference>
<sequence>MDPVEEQSLAASTTYALFVGTDFTKAELSVVKLAPDSVAGRLPIADQDSVAAANRGYGFVLERAQGKAIVLDGTKPWTASRTLDVNDSPDAGSYASNPRTVVVTAGTKSYVARYATNTVKIIDVATGAASGNIDLSAFLAPGDPDGKVEVQDAVYNPSTGRAYFLLERIDQFDFGPAPDYVGKCLGWRGQIVTVNVATNTVVGAAIDLLGDNPQTVTADFAANRLIVVDTGCRDGNVRRGRGIESVSLANGAKTWLYQTADQDRLSALVWADATHAFVNKGSSWYAWNPTQTALGSALANFPQAPVYDGAGRVVGLQSQGSGGSTTWSVVAWNVATSQLSTIVTHPFQSVVPASPYGVTSALLVR</sequence>
<reference evidence="1" key="1">
    <citation type="submission" date="2021-12" db="EMBL/GenBank/DDBJ databases">
        <title>Discovery of the Pendulisporaceae a myxobacterial family with distinct sporulation behavior and unique specialized metabolism.</title>
        <authorList>
            <person name="Garcia R."/>
            <person name="Popoff A."/>
            <person name="Bader C.D."/>
            <person name="Loehr J."/>
            <person name="Walesch S."/>
            <person name="Walt C."/>
            <person name="Boldt J."/>
            <person name="Bunk B."/>
            <person name="Haeckl F.J.F.P.J."/>
            <person name="Gunesch A.P."/>
            <person name="Birkelbach J."/>
            <person name="Nuebel U."/>
            <person name="Pietschmann T."/>
            <person name="Bach T."/>
            <person name="Mueller R."/>
        </authorList>
    </citation>
    <scope>NUCLEOTIDE SEQUENCE</scope>
    <source>
        <strain evidence="1">MSr11367</strain>
    </source>
</reference>
<name>A0ABZ2L2N0_9BACT</name>
<accession>A0ABZ2L2N0</accession>
<gene>
    <name evidence="1" type="ORF">LVJ94_50445</name>
</gene>
<dbReference type="RefSeq" id="WP_394834745.1">
    <property type="nucleotide sequence ID" value="NZ_CP089929.1"/>
</dbReference>
<organism evidence="1 2">
    <name type="scientific">Pendulispora rubella</name>
    <dbReference type="NCBI Taxonomy" id="2741070"/>
    <lineage>
        <taxon>Bacteria</taxon>
        <taxon>Pseudomonadati</taxon>
        <taxon>Myxococcota</taxon>
        <taxon>Myxococcia</taxon>
        <taxon>Myxococcales</taxon>
        <taxon>Sorangiineae</taxon>
        <taxon>Pendulisporaceae</taxon>
        <taxon>Pendulispora</taxon>
    </lineage>
</organism>